<comment type="subcellular location">
    <subcellularLocation>
        <location evidence="1">Cytoplasm</location>
    </subcellularLocation>
</comment>
<proteinExistence type="predicted"/>
<dbReference type="GO" id="GO:1904158">
    <property type="term" value="P:axonemal central apparatus assembly"/>
    <property type="evidence" value="ECO:0007669"/>
    <property type="project" value="TreeGrafter"/>
</dbReference>
<dbReference type="InterPro" id="IPR033305">
    <property type="entry name" value="Hydin-like"/>
</dbReference>
<dbReference type="PANTHER" id="PTHR23053">
    <property type="entry name" value="DLEC1 DELETED IN LUNG AND ESOPHAGEAL CANCER 1"/>
    <property type="match status" value="1"/>
</dbReference>
<dbReference type="Proteomes" id="UP000078046">
    <property type="component" value="Unassembled WGS sequence"/>
</dbReference>
<evidence type="ECO:0000256" key="1">
    <source>
        <dbReference type="ARBA" id="ARBA00004496"/>
    </source>
</evidence>
<protein>
    <recommendedName>
        <fullName evidence="3">Abnormal spindle-like microcephaly-associated protein ASH domain-containing protein</fullName>
    </recommendedName>
</protein>
<dbReference type="InterPro" id="IPR013783">
    <property type="entry name" value="Ig-like_fold"/>
</dbReference>
<dbReference type="GO" id="GO:0005930">
    <property type="term" value="C:axoneme"/>
    <property type="evidence" value="ECO:0007669"/>
    <property type="project" value="TreeGrafter"/>
</dbReference>
<sequence length="597" mass="68226">EESKKIFSCDFDSCILESGYTKSIEFLFDSKNVKYYTTNFILIINERTEKNIRLTGHGVEVDLRLIYVSPTHNERLMSTPNRDSFDVFATGPISIGQTILKSFTFENLTPVSLCFKLYTIPSNISEFFDIHIKPLKWIKLGTKGKDYALKEHSTKSNLSKRKNQKLESSRKMTIEFTPLKRNTNFNFGIIANDYYSLWSKKLVTICGDVKSMSAKLSIDTISFQFVTLGNNMKKTIIIENDGDERIEFEFESIKEHFSINPTNGILKSEESLPLEITFYPLYASNDIRCNNLVCKIKPKIKKKSNVIKNIFLTLTGICLPPISQKEIVNFSVPVRMSETRSITLVNKTHLNWIISPQIEGKYFETVKFINIESQQSKNVDITYKPLKQTTDNIKHFGSIFFPLPDGSALLYKIIGVAEAPKASDKIYMDIAAKAWHEIPLSVVNVLPISQRLRIQFEPIKPDKFEPGTLIKNDYNININALEKKTVIIKIYTYKESIQQFKVSTLKLVYTSGCRILLNGVIHLINDENGENMFYDVTIRSTKPNNIEKIKLSTFVRRSIQHSIKINNPLNIAVILSIYCSSQDILTANQLAIPADSM</sequence>
<name>A0A177AT12_9BILA</name>
<evidence type="ECO:0000313" key="5">
    <source>
        <dbReference type="Proteomes" id="UP000078046"/>
    </source>
</evidence>
<feature type="domain" description="Abnormal spindle-like microcephaly-associated protein ASH" evidence="3">
    <location>
        <begin position="220"/>
        <end position="284"/>
    </location>
</feature>
<organism evidence="4 5">
    <name type="scientific">Intoshia linei</name>
    <dbReference type="NCBI Taxonomy" id="1819745"/>
    <lineage>
        <taxon>Eukaryota</taxon>
        <taxon>Metazoa</taxon>
        <taxon>Spiralia</taxon>
        <taxon>Lophotrochozoa</taxon>
        <taxon>Mesozoa</taxon>
        <taxon>Orthonectida</taxon>
        <taxon>Rhopaluridae</taxon>
        <taxon>Intoshia</taxon>
    </lineage>
</organism>
<evidence type="ECO:0000256" key="2">
    <source>
        <dbReference type="ARBA" id="ARBA00022490"/>
    </source>
</evidence>
<evidence type="ECO:0000313" key="4">
    <source>
        <dbReference type="EMBL" id="OAF64672.1"/>
    </source>
</evidence>
<gene>
    <name evidence="4" type="ORF">A3Q56_07584</name>
</gene>
<dbReference type="EMBL" id="LWCA01001681">
    <property type="protein sequence ID" value="OAF64672.1"/>
    <property type="molecule type" value="Genomic_DNA"/>
</dbReference>
<feature type="non-terminal residue" evidence="4">
    <location>
        <position position="1"/>
    </location>
</feature>
<dbReference type="InterPro" id="IPR031549">
    <property type="entry name" value="ASH"/>
</dbReference>
<dbReference type="OrthoDB" id="442692at2759"/>
<dbReference type="AlphaFoldDB" id="A0A177AT12"/>
<dbReference type="PANTHER" id="PTHR23053:SF0">
    <property type="entry name" value="HYDROCEPHALUS-INDUCING PROTEIN HOMOLOG"/>
    <property type="match status" value="1"/>
</dbReference>
<comment type="caution">
    <text evidence="4">The sequence shown here is derived from an EMBL/GenBank/DDBJ whole genome shotgun (WGS) entry which is preliminary data.</text>
</comment>
<dbReference type="Pfam" id="PF15780">
    <property type="entry name" value="ASH"/>
    <property type="match status" value="1"/>
</dbReference>
<keyword evidence="2" id="KW-0963">Cytoplasm</keyword>
<accession>A0A177AT12</accession>
<dbReference type="GO" id="GO:0003341">
    <property type="term" value="P:cilium movement"/>
    <property type="evidence" value="ECO:0007669"/>
    <property type="project" value="TreeGrafter"/>
</dbReference>
<evidence type="ECO:0000259" key="3">
    <source>
        <dbReference type="Pfam" id="PF15780"/>
    </source>
</evidence>
<dbReference type="Gene3D" id="2.60.40.10">
    <property type="entry name" value="Immunoglobulins"/>
    <property type="match status" value="1"/>
</dbReference>
<feature type="non-terminal residue" evidence="4">
    <location>
        <position position="597"/>
    </location>
</feature>
<reference evidence="4 5" key="1">
    <citation type="submission" date="2016-04" db="EMBL/GenBank/DDBJ databases">
        <title>The genome of Intoshia linei affirms orthonectids as highly simplified spiralians.</title>
        <authorList>
            <person name="Mikhailov K.V."/>
            <person name="Slusarev G.S."/>
            <person name="Nikitin M.A."/>
            <person name="Logacheva M.D."/>
            <person name="Penin A."/>
            <person name="Aleoshin V."/>
            <person name="Panchin Y.V."/>
        </authorList>
    </citation>
    <scope>NUCLEOTIDE SEQUENCE [LARGE SCALE GENOMIC DNA]</scope>
    <source>
        <strain evidence="4">Intl2013</strain>
        <tissue evidence="4">Whole animal</tissue>
    </source>
</reference>
<keyword evidence="5" id="KW-1185">Reference proteome</keyword>